<evidence type="ECO:0000259" key="7">
    <source>
        <dbReference type="PROSITE" id="PS50893"/>
    </source>
</evidence>
<dbReference type="PROSITE" id="PS00211">
    <property type="entry name" value="ABC_TRANSPORTER_1"/>
    <property type="match status" value="1"/>
</dbReference>
<reference evidence="8 9" key="1">
    <citation type="submission" date="2021-05" db="EMBL/GenBank/DDBJ databases">
        <title>Description of Cellulomonas sp. DKR-3 sp. nov.</title>
        <authorList>
            <person name="Dahal R.H."/>
            <person name="Chaudhary D.K."/>
        </authorList>
    </citation>
    <scope>NUCLEOTIDE SEQUENCE [LARGE SCALE GENOMIC DNA]</scope>
    <source>
        <strain evidence="8 9">DKR-3</strain>
    </source>
</reference>
<dbReference type="SMART" id="SM00382">
    <property type="entry name" value="AAA"/>
    <property type="match status" value="1"/>
</dbReference>
<dbReference type="RefSeq" id="WP_214347415.1">
    <property type="nucleotide sequence ID" value="NZ_JAHBOH010000001.1"/>
</dbReference>
<accession>A0ABS5TWQ3</accession>
<keyword evidence="4 8" id="KW-0067">ATP-binding</keyword>
<feature type="domain" description="ABC transporter" evidence="7">
    <location>
        <begin position="6"/>
        <end position="229"/>
    </location>
</feature>
<comment type="subcellular location">
    <subcellularLocation>
        <location evidence="1">Cell membrane</location>
        <topology evidence="1">Peripheral membrane protein</topology>
    </subcellularLocation>
</comment>
<proteinExistence type="predicted"/>
<dbReference type="PROSITE" id="PS50893">
    <property type="entry name" value="ABC_TRANSPORTER_2"/>
    <property type="match status" value="1"/>
</dbReference>
<evidence type="ECO:0000256" key="6">
    <source>
        <dbReference type="SAM" id="MobiDB-lite"/>
    </source>
</evidence>
<feature type="region of interest" description="Disordered" evidence="6">
    <location>
        <begin position="309"/>
        <end position="332"/>
    </location>
</feature>
<evidence type="ECO:0000256" key="2">
    <source>
        <dbReference type="ARBA" id="ARBA00022448"/>
    </source>
</evidence>
<dbReference type="InterPro" id="IPR003593">
    <property type="entry name" value="AAA+_ATPase"/>
</dbReference>
<dbReference type="EMBL" id="JAHBOH010000001">
    <property type="protein sequence ID" value="MBT0993589.1"/>
    <property type="molecule type" value="Genomic_DNA"/>
</dbReference>
<organism evidence="8 9">
    <name type="scientific">Cellulomonas fulva</name>
    <dbReference type="NCBI Taxonomy" id="2835530"/>
    <lineage>
        <taxon>Bacteria</taxon>
        <taxon>Bacillati</taxon>
        <taxon>Actinomycetota</taxon>
        <taxon>Actinomycetes</taxon>
        <taxon>Micrococcales</taxon>
        <taxon>Cellulomonadaceae</taxon>
        <taxon>Cellulomonas</taxon>
    </lineage>
</organism>
<evidence type="ECO:0000256" key="4">
    <source>
        <dbReference type="ARBA" id="ARBA00022840"/>
    </source>
</evidence>
<dbReference type="InterPro" id="IPR003439">
    <property type="entry name" value="ABC_transporter-like_ATP-bd"/>
</dbReference>
<dbReference type="Gene3D" id="3.40.50.300">
    <property type="entry name" value="P-loop containing nucleotide triphosphate hydrolases"/>
    <property type="match status" value="1"/>
</dbReference>
<protein>
    <submittedName>
        <fullName evidence="8">ABC transporter ATP-binding protein</fullName>
    </submittedName>
</protein>
<keyword evidence="9" id="KW-1185">Reference proteome</keyword>
<dbReference type="PANTHER" id="PTHR42711">
    <property type="entry name" value="ABC TRANSPORTER ATP-BINDING PROTEIN"/>
    <property type="match status" value="1"/>
</dbReference>
<evidence type="ECO:0000313" key="9">
    <source>
        <dbReference type="Proteomes" id="UP000722125"/>
    </source>
</evidence>
<gene>
    <name evidence="8" type="ORF">KIN34_04725</name>
</gene>
<comment type="caution">
    <text evidence="8">The sequence shown here is derived from an EMBL/GenBank/DDBJ whole genome shotgun (WGS) entry which is preliminary data.</text>
</comment>
<dbReference type="CDD" id="cd03230">
    <property type="entry name" value="ABC_DR_subfamily_A"/>
    <property type="match status" value="1"/>
</dbReference>
<evidence type="ECO:0000256" key="3">
    <source>
        <dbReference type="ARBA" id="ARBA00022741"/>
    </source>
</evidence>
<dbReference type="Proteomes" id="UP000722125">
    <property type="component" value="Unassembled WGS sequence"/>
</dbReference>
<dbReference type="PANTHER" id="PTHR42711:SF17">
    <property type="entry name" value="ABC TRANSPORTER ATP-BINDING PROTEIN"/>
    <property type="match status" value="1"/>
</dbReference>
<dbReference type="InterPro" id="IPR017871">
    <property type="entry name" value="ABC_transporter-like_CS"/>
</dbReference>
<evidence type="ECO:0000256" key="5">
    <source>
        <dbReference type="ARBA" id="ARBA00023251"/>
    </source>
</evidence>
<dbReference type="SUPFAM" id="SSF52540">
    <property type="entry name" value="P-loop containing nucleoside triphosphate hydrolases"/>
    <property type="match status" value="1"/>
</dbReference>
<keyword evidence="5" id="KW-0046">Antibiotic resistance</keyword>
<keyword evidence="3" id="KW-0547">Nucleotide-binding</keyword>
<dbReference type="Pfam" id="PF00005">
    <property type="entry name" value="ABC_tran"/>
    <property type="match status" value="1"/>
</dbReference>
<dbReference type="InterPro" id="IPR027417">
    <property type="entry name" value="P-loop_NTPase"/>
</dbReference>
<name>A0ABS5TWQ3_9CELL</name>
<evidence type="ECO:0000313" key="8">
    <source>
        <dbReference type="EMBL" id="MBT0993589.1"/>
    </source>
</evidence>
<evidence type="ECO:0000256" key="1">
    <source>
        <dbReference type="ARBA" id="ARBA00004202"/>
    </source>
</evidence>
<keyword evidence="2" id="KW-0813">Transport</keyword>
<dbReference type="GO" id="GO:0005524">
    <property type="term" value="F:ATP binding"/>
    <property type="evidence" value="ECO:0007669"/>
    <property type="project" value="UniProtKB-KW"/>
</dbReference>
<sequence>MSAPVVELAGVTRRFGPVVALDDVSLSIRPGELVGLLGPNGAGKTTLLSLVSGLRKPDAGTVRLFGGDPRDAASRLALGTTPQETGLPQTLRVSEVIALVAGHYPDPMTTAEVLERFGLEGLARRQTGGLSGGQKRRLAVALALVGRPRLVLLDEPTTGLDVEARHILWQALRDYHADGATVVLTSHYLEEVEALARRVVVVGQGRVLADGDLPSVLALVARRRVLVTVPAAARATVAALPGAGDVEAQPPGAGGAAEPAGHDEVRLTVLAADADALVRGLVGTGVPFRDLEVRGASLEEAFLTLTAPDAAARPAPHGTRPGVAADDLEVTR</sequence>
<dbReference type="InterPro" id="IPR050763">
    <property type="entry name" value="ABC_transporter_ATP-binding"/>
</dbReference>